<proteinExistence type="predicted"/>
<evidence type="ECO:0000256" key="1">
    <source>
        <dbReference type="SAM" id="SignalP"/>
    </source>
</evidence>
<keyword evidence="1" id="KW-0732">Signal</keyword>
<sequence>MKRAAAVLLALSLAASLPMPPSASAKAPPPTPQAIVEALYRPYLADPHAEKDIATDSVASIHRHATPALARLLDADRACQARTQGLCALDFDLIVDGQDWNLSGFGLETLSAGDTATVTARFTNGTPRVLAYHFVMSGGRWRVDDLVILKDDAAASDQPWSLKDTLAREYGPAAKKHR</sequence>
<reference evidence="2 3" key="1">
    <citation type="submission" date="2019-06" db="EMBL/GenBank/DDBJ databases">
        <title>Genomic Encyclopedia of Type Strains, Phase IV (KMG-V): Genome sequencing to study the core and pangenomes of soil and plant-associated prokaryotes.</title>
        <authorList>
            <person name="Whitman W."/>
        </authorList>
    </citation>
    <scope>NUCLEOTIDE SEQUENCE [LARGE SCALE GENOMIC DNA]</scope>
    <source>
        <strain evidence="2 3">BR 11622</strain>
    </source>
</reference>
<name>A0A560GXM8_9PROT</name>
<keyword evidence="3" id="KW-1185">Reference proteome</keyword>
<dbReference type="OrthoDB" id="7174015at2"/>
<organism evidence="2 3">
    <name type="scientific">Nitrospirillum amazonense</name>
    <dbReference type="NCBI Taxonomy" id="28077"/>
    <lineage>
        <taxon>Bacteria</taxon>
        <taxon>Pseudomonadati</taxon>
        <taxon>Pseudomonadota</taxon>
        <taxon>Alphaproteobacteria</taxon>
        <taxon>Rhodospirillales</taxon>
        <taxon>Azospirillaceae</taxon>
        <taxon>Nitrospirillum</taxon>
    </lineage>
</organism>
<protein>
    <recommendedName>
        <fullName evidence="4">DUF3828 domain-containing protein</fullName>
    </recommendedName>
</protein>
<evidence type="ECO:0000313" key="3">
    <source>
        <dbReference type="Proteomes" id="UP000315751"/>
    </source>
</evidence>
<evidence type="ECO:0008006" key="4">
    <source>
        <dbReference type="Google" id="ProtNLM"/>
    </source>
</evidence>
<dbReference type="RefSeq" id="WP_145734913.1">
    <property type="nucleotide sequence ID" value="NZ_VITR01000013.1"/>
</dbReference>
<comment type="caution">
    <text evidence="2">The sequence shown here is derived from an EMBL/GenBank/DDBJ whole genome shotgun (WGS) entry which is preliminary data.</text>
</comment>
<dbReference type="EMBL" id="VITR01000013">
    <property type="protein sequence ID" value="TWB38180.1"/>
    <property type="molecule type" value="Genomic_DNA"/>
</dbReference>
<dbReference type="AlphaFoldDB" id="A0A560GXM8"/>
<dbReference type="Proteomes" id="UP000315751">
    <property type="component" value="Unassembled WGS sequence"/>
</dbReference>
<feature type="signal peptide" evidence="1">
    <location>
        <begin position="1"/>
        <end position="25"/>
    </location>
</feature>
<gene>
    <name evidence="2" type="ORF">FBZ90_113178</name>
</gene>
<feature type="chain" id="PRO_5021908779" description="DUF3828 domain-containing protein" evidence="1">
    <location>
        <begin position="26"/>
        <end position="178"/>
    </location>
</feature>
<accession>A0A560GXM8</accession>
<evidence type="ECO:0000313" key="2">
    <source>
        <dbReference type="EMBL" id="TWB38180.1"/>
    </source>
</evidence>